<dbReference type="Gene3D" id="1.10.3730.20">
    <property type="match status" value="1"/>
</dbReference>
<gene>
    <name evidence="13" type="ORF">AUP43_15300</name>
</gene>
<evidence type="ECO:0000256" key="2">
    <source>
        <dbReference type="ARBA" id="ARBA00022475"/>
    </source>
</evidence>
<dbReference type="InterPro" id="IPR037185">
    <property type="entry name" value="EmrE-like"/>
</dbReference>
<evidence type="ECO:0000256" key="1">
    <source>
        <dbReference type="ARBA" id="ARBA00004651"/>
    </source>
</evidence>
<protein>
    <recommendedName>
        <fullName evidence="12">EamA domain-containing protein</fullName>
    </recommendedName>
</protein>
<organism evidence="13 14">
    <name type="scientific">Oceanibaculum pacificum</name>
    <dbReference type="NCBI Taxonomy" id="580166"/>
    <lineage>
        <taxon>Bacteria</taxon>
        <taxon>Pseudomonadati</taxon>
        <taxon>Pseudomonadota</taxon>
        <taxon>Alphaproteobacteria</taxon>
        <taxon>Rhodospirillales</taxon>
        <taxon>Oceanibaculaceae</taxon>
        <taxon>Oceanibaculum</taxon>
    </lineage>
</organism>
<keyword evidence="10 11" id="KW-0472">Membrane</keyword>
<evidence type="ECO:0000259" key="12">
    <source>
        <dbReference type="Pfam" id="PF00892"/>
    </source>
</evidence>
<evidence type="ECO:0000256" key="7">
    <source>
        <dbReference type="ARBA" id="ARBA00022985"/>
    </source>
</evidence>
<comment type="subcellular location">
    <subcellularLocation>
        <location evidence="1">Cell membrane</location>
        <topology evidence="1">Multi-pass membrane protein</topology>
    </subcellularLocation>
</comment>
<dbReference type="STRING" id="580166.AUP43_15300"/>
<evidence type="ECO:0000313" key="13">
    <source>
        <dbReference type="EMBL" id="KZC97002.1"/>
    </source>
</evidence>
<dbReference type="GO" id="GO:0009103">
    <property type="term" value="P:lipopolysaccharide biosynthetic process"/>
    <property type="evidence" value="ECO:0007669"/>
    <property type="project" value="UniProtKB-KW"/>
</dbReference>
<evidence type="ECO:0000256" key="3">
    <source>
        <dbReference type="ARBA" id="ARBA00022516"/>
    </source>
</evidence>
<feature type="transmembrane region" description="Helical" evidence="11">
    <location>
        <begin position="66"/>
        <end position="86"/>
    </location>
</feature>
<reference evidence="13 14" key="1">
    <citation type="submission" date="2015-12" db="EMBL/GenBank/DDBJ databases">
        <title>Genome sequence of Oceanibaculum pacificum MCCC 1A02656.</title>
        <authorList>
            <person name="Lu L."/>
            <person name="Lai Q."/>
            <person name="Shao Z."/>
            <person name="Qian P."/>
        </authorList>
    </citation>
    <scope>NUCLEOTIDE SEQUENCE [LARGE SCALE GENOMIC DNA]</scope>
    <source>
        <strain evidence="13 14">MCCC 1A02656</strain>
    </source>
</reference>
<dbReference type="Pfam" id="PF00892">
    <property type="entry name" value="EamA"/>
    <property type="match status" value="1"/>
</dbReference>
<dbReference type="GO" id="GO:0022857">
    <property type="term" value="F:transmembrane transporter activity"/>
    <property type="evidence" value="ECO:0007669"/>
    <property type="project" value="InterPro"/>
</dbReference>
<dbReference type="InterPro" id="IPR000390">
    <property type="entry name" value="Small_drug/metabolite_transptr"/>
</dbReference>
<sequence>MSVYVIALGVGILLGVVGQMLLKAGADGGETIVKQFLAPQSIIGLGLYFAAAVCYMFALRKIPVSVAFPSVSLSYVIVALLAFWLYGEALGWQKGAGIALICAGVFLVTRPA</sequence>
<dbReference type="GO" id="GO:0009245">
    <property type="term" value="P:lipid A biosynthetic process"/>
    <property type="evidence" value="ECO:0007669"/>
    <property type="project" value="UniProtKB-KW"/>
</dbReference>
<keyword evidence="7" id="KW-0448">Lipopolysaccharide biosynthesis</keyword>
<keyword evidence="4" id="KW-0997">Cell inner membrane</keyword>
<dbReference type="OrthoDB" id="583124at2"/>
<dbReference type="AlphaFoldDB" id="A0A154V6M8"/>
<keyword evidence="14" id="KW-1185">Reference proteome</keyword>
<dbReference type="RefSeq" id="WP_067560377.1">
    <property type="nucleotide sequence ID" value="NZ_LPXN01000181.1"/>
</dbReference>
<keyword evidence="5" id="KW-0441">Lipid A biosynthesis</keyword>
<evidence type="ECO:0000256" key="4">
    <source>
        <dbReference type="ARBA" id="ARBA00022519"/>
    </source>
</evidence>
<evidence type="ECO:0000256" key="11">
    <source>
        <dbReference type="SAM" id="Phobius"/>
    </source>
</evidence>
<keyword evidence="9" id="KW-0443">Lipid metabolism</keyword>
<evidence type="ECO:0000313" key="14">
    <source>
        <dbReference type="Proteomes" id="UP000076400"/>
    </source>
</evidence>
<name>A0A154V6M8_9PROT</name>
<dbReference type="InterPro" id="IPR000620">
    <property type="entry name" value="EamA_dom"/>
</dbReference>
<evidence type="ECO:0000256" key="6">
    <source>
        <dbReference type="ARBA" id="ARBA00022692"/>
    </source>
</evidence>
<evidence type="ECO:0000256" key="10">
    <source>
        <dbReference type="ARBA" id="ARBA00023136"/>
    </source>
</evidence>
<dbReference type="Proteomes" id="UP000076400">
    <property type="component" value="Unassembled WGS sequence"/>
</dbReference>
<feature type="domain" description="EamA" evidence="12">
    <location>
        <begin position="38"/>
        <end position="109"/>
    </location>
</feature>
<keyword evidence="3" id="KW-0444">Lipid biosynthesis</keyword>
<feature type="transmembrane region" description="Helical" evidence="11">
    <location>
        <begin position="38"/>
        <end position="59"/>
    </location>
</feature>
<dbReference type="PANTHER" id="PTHR30561">
    <property type="entry name" value="SMR FAMILY PROTON-DEPENDENT DRUG EFFLUX TRANSPORTER SUGE"/>
    <property type="match status" value="1"/>
</dbReference>
<comment type="caution">
    <text evidence="13">The sequence shown here is derived from an EMBL/GenBank/DDBJ whole genome shotgun (WGS) entry which is preliminary data.</text>
</comment>
<accession>A0A154V6M8</accession>
<proteinExistence type="predicted"/>
<evidence type="ECO:0000256" key="5">
    <source>
        <dbReference type="ARBA" id="ARBA00022556"/>
    </source>
</evidence>
<dbReference type="EMBL" id="LPXN01000181">
    <property type="protein sequence ID" value="KZC97002.1"/>
    <property type="molecule type" value="Genomic_DNA"/>
</dbReference>
<dbReference type="GO" id="GO:0005886">
    <property type="term" value="C:plasma membrane"/>
    <property type="evidence" value="ECO:0007669"/>
    <property type="project" value="UniProtKB-SubCell"/>
</dbReference>
<keyword evidence="8 11" id="KW-1133">Transmembrane helix</keyword>
<keyword evidence="2" id="KW-1003">Cell membrane</keyword>
<feature type="transmembrane region" description="Helical" evidence="11">
    <location>
        <begin position="92"/>
        <end position="109"/>
    </location>
</feature>
<evidence type="ECO:0000256" key="9">
    <source>
        <dbReference type="ARBA" id="ARBA00023098"/>
    </source>
</evidence>
<evidence type="ECO:0000256" key="8">
    <source>
        <dbReference type="ARBA" id="ARBA00022989"/>
    </source>
</evidence>
<keyword evidence="6 11" id="KW-0812">Transmembrane</keyword>
<dbReference type="PANTHER" id="PTHR30561:SF9">
    <property type="entry name" value="4-AMINO-4-DEOXY-L-ARABINOSE-PHOSPHOUNDECAPRENOL FLIPPASE SUBUNIT ARNF-RELATED"/>
    <property type="match status" value="1"/>
</dbReference>
<dbReference type="SUPFAM" id="SSF103481">
    <property type="entry name" value="Multidrug resistance efflux transporter EmrE"/>
    <property type="match status" value="1"/>
</dbReference>